<evidence type="ECO:0000256" key="7">
    <source>
        <dbReference type="ARBA" id="ARBA00022825"/>
    </source>
</evidence>
<dbReference type="GO" id="GO:0006508">
    <property type="term" value="P:proteolysis"/>
    <property type="evidence" value="ECO:0007669"/>
    <property type="project" value="UniProtKB-KW"/>
</dbReference>
<evidence type="ECO:0000256" key="2">
    <source>
        <dbReference type="ARBA" id="ARBA00022525"/>
    </source>
</evidence>
<dbReference type="PANTHER" id="PTHR24276">
    <property type="entry name" value="POLYSERASE-RELATED"/>
    <property type="match status" value="1"/>
</dbReference>
<feature type="domain" description="Peptidase S1" evidence="13">
    <location>
        <begin position="126"/>
        <end position="351"/>
    </location>
</feature>
<evidence type="ECO:0000256" key="3">
    <source>
        <dbReference type="ARBA" id="ARBA00022670"/>
    </source>
</evidence>
<evidence type="ECO:0000256" key="11">
    <source>
        <dbReference type="ARBA" id="ARBA00036320"/>
    </source>
</evidence>
<evidence type="ECO:0000256" key="1">
    <source>
        <dbReference type="ARBA" id="ARBA00004613"/>
    </source>
</evidence>
<dbReference type="GO" id="GO:0004252">
    <property type="term" value="F:serine-type endopeptidase activity"/>
    <property type="evidence" value="ECO:0007669"/>
    <property type="project" value="UniProtKB-EC"/>
</dbReference>
<dbReference type="SMART" id="SM00020">
    <property type="entry name" value="Tryp_SPc"/>
    <property type="match status" value="1"/>
</dbReference>
<dbReference type="FunFam" id="2.40.10.10:FF:000077">
    <property type="entry name" value="Predicted protein"/>
    <property type="match status" value="1"/>
</dbReference>
<keyword evidence="9" id="KW-1015">Disulfide bond</keyword>
<name>A0A9J6BRH2_POLVA</name>
<dbReference type="EC" id="3.4.21.4" evidence="12"/>
<dbReference type="Pfam" id="PF00089">
    <property type="entry name" value="Trypsin"/>
    <property type="match status" value="1"/>
</dbReference>
<dbReference type="Proteomes" id="UP001107558">
    <property type="component" value="Chromosome 3"/>
</dbReference>
<sequence length="355" mass="40424">MTDTSCLVCFNNESNIKYISLKENKDLLKKFEECFKTNVDEKVLICERCLDLVIQFWEMKNRVQVLDKSYSKALRKQKMSEETAKTITNKMKQSKKKMRRNTLDERKFNRKQIKKENEFGEGLERIVGGQIMQIESVPYMVSIFYKNNHLCGGSIISRQWIISAAHCVVDTDAKNYWVRSGSSRKSRGGTVTNAEKIIPHPDYDTKTLNYDFMLLKISHPLIYSERQQPIKIADDSSRAYFAGEEVLTSGFGLTQNDMESNEFLRGVIVKFSSKNECLKAYPEIITENMVCAGSQNNQDSCQGDSGGPLESLRTGELVGIVSFGMSCADPSYPGVYSKVSKVKDWIEQTKSEVDN</sequence>
<dbReference type="GO" id="GO:0007586">
    <property type="term" value="P:digestion"/>
    <property type="evidence" value="ECO:0007669"/>
    <property type="project" value="UniProtKB-KW"/>
</dbReference>
<dbReference type="Gene3D" id="2.40.10.10">
    <property type="entry name" value="Trypsin-like serine proteases"/>
    <property type="match status" value="1"/>
</dbReference>
<comment type="subcellular location">
    <subcellularLocation>
        <location evidence="1">Secreted</location>
    </subcellularLocation>
</comment>
<dbReference type="InterPro" id="IPR050430">
    <property type="entry name" value="Peptidase_S1"/>
</dbReference>
<evidence type="ECO:0000256" key="5">
    <source>
        <dbReference type="ARBA" id="ARBA00022757"/>
    </source>
</evidence>
<keyword evidence="4" id="KW-0732">Signal</keyword>
<comment type="catalytic activity">
    <reaction evidence="11">
        <text>Preferential cleavage: Arg-|-Xaa, Lys-|-Xaa.</text>
        <dbReference type="EC" id="3.4.21.4"/>
    </reaction>
</comment>
<evidence type="ECO:0000256" key="6">
    <source>
        <dbReference type="ARBA" id="ARBA00022801"/>
    </source>
</evidence>
<evidence type="ECO:0000256" key="8">
    <source>
        <dbReference type="ARBA" id="ARBA00023145"/>
    </source>
</evidence>
<keyword evidence="8" id="KW-0865">Zymogen</keyword>
<gene>
    <name evidence="14" type="ORF">PVAND_002600</name>
</gene>
<dbReference type="PRINTS" id="PR00722">
    <property type="entry name" value="CHYMOTRYPSIN"/>
</dbReference>
<evidence type="ECO:0000313" key="14">
    <source>
        <dbReference type="EMBL" id="KAG5672473.1"/>
    </source>
</evidence>
<evidence type="ECO:0000256" key="9">
    <source>
        <dbReference type="ARBA" id="ARBA00023157"/>
    </source>
</evidence>
<dbReference type="PROSITE" id="PS00134">
    <property type="entry name" value="TRYPSIN_HIS"/>
    <property type="match status" value="1"/>
</dbReference>
<keyword evidence="6" id="KW-0378">Hydrolase</keyword>
<dbReference type="AlphaFoldDB" id="A0A9J6BRH2"/>
<keyword evidence="5" id="KW-0222">Digestion</keyword>
<dbReference type="SUPFAM" id="SSF50494">
    <property type="entry name" value="Trypsin-like serine proteases"/>
    <property type="match status" value="1"/>
</dbReference>
<dbReference type="PANTHER" id="PTHR24276:SF97">
    <property type="entry name" value="GH13245P2-RELATED"/>
    <property type="match status" value="1"/>
</dbReference>
<evidence type="ECO:0000256" key="4">
    <source>
        <dbReference type="ARBA" id="ARBA00022729"/>
    </source>
</evidence>
<keyword evidence="2" id="KW-0964">Secreted</keyword>
<evidence type="ECO:0000259" key="13">
    <source>
        <dbReference type="PROSITE" id="PS50240"/>
    </source>
</evidence>
<proteinExistence type="inferred from homology"/>
<dbReference type="InterPro" id="IPR001254">
    <property type="entry name" value="Trypsin_dom"/>
</dbReference>
<dbReference type="InterPro" id="IPR018114">
    <property type="entry name" value="TRYPSIN_HIS"/>
</dbReference>
<dbReference type="GO" id="GO:0005576">
    <property type="term" value="C:extracellular region"/>
    <property type="evidence" value="ECO:0007669"/>
    <property type="project" value="UniProtKB-SubCell"/>
</dbReference>
<evidence type="ECO:0000313" key="15">
    <source>
        <dbReference type="Proteomes" id="UP001107558"/>
    </source>
</evidence>
<keyword evidence="3" id="KW-0645">Protease</keyword>
<evidence type="ECO:0000256" key="12">
    <source>
        <dbReference type="ARBA" id="ARBA00038868"/>
    </source>
</evidence>
<comment type="caution">
    <text evidence="14">The sequence shown here is derived from an EMBL/GenBank/DDBJ whole genome shotgun (WGS) entry which is preliminary data.</text>
</comment>
<dbReference type="CDD" id="cd00190">
    <property type="entry name" value="Tryp_SPc"/>
    <property type="match status" value="1"/>
</dbReference>
<dbReference type="OrthoDB" id="10059102at2759"/>
<dbReference type="InterPro" id="IPR001314">
    <property type="entry name" value="Peptidase_S1A"/>
</dbReference>
<evidence type="ECO:0000256" key="10">
    <source>
        <dbReference type="ARBA" id="ARBA00024195"/>
    </source>
</evidence>
<organism evidence="14 15">
    <name type="scientific">Polypedilum vanderplanki</name>
    <name type="common">Sleeping chironomid midge</name>
    <dbReference type="NCBI Taxonomy" id="319348"/>
    <lineage>
        <taxon>Eukaryota</taxon>
        <taxon>Metazoa</taxon>
        <taxon>Ecdysozoa</taxon>
        <taxon>Arthropoda</taxon>
        <taxon>Hexapoda</taxon>
        <taxon>Insecta</taxon>
        <taxon>Pterygota</taxon>
        <taxon>Neoptera</taxon>
        <taxon>Endopterygota</taxon>
        <taxon>Diptera</taxon>
        <taxon>Nematocera</taxon>
        <taxon>Chironomoidea</taxon>
        <taxon>Chironomidae</taxon>
        <taxon>Chironominae</taxon>
        <taxon>Polypedilum</taxon>
        <taxon>Polypedilum</taxon>
    </lineage>
</organism>
<protein>
    <recommendedName>
        <fullName evidence="12">trypsin</fullName>
        <ecNumber evidence="12">3.4.21.4</ecNumber>
    </recommendedName>
</protein>
<accession>A0A9J6BRH2</accession>
<dbReference type="InterPro" id="IPR043504">
    <property type="entry name" value="Peptidase_S1_PA_chymotrypsin"/>
</dbReference>
<reference evidence="14" key="1">
    <citation type="submission" date="2021-03" db="EMBL/GenBank/DDBJ databases">
        <title>Chromosome level genome of the anhydrobiotic midge Polypedilum vanderplanki.</title>
        <authorList>
            <person name="Yoshida Y."/>
            <person name="Kikawada T."/>
            <person name="Gusev O."/>
        </authorList>
    </citation>
    <scope>NUCLEOTIDE SEQUENCE</scope>
    <source>
        <strain evidence="14">NIAS01</strain>
        <tissue evidence="14">Whole body or cell culture</tissue>
    </source>
</reference>
<comment type="similarity">
    <text evidence="10">Belongs to the peptidase S1 family. CLIP subfamily.</text>
</comment>
<dbReference type="InterPro" id="IPR009003">
    <property type="entry name" value="Peptidase_S1_PA"/>
</dbReference>
<keyword evidence="7" id="KW-0720">Serine protease</keyword>
<keyword evidence="15" id="KW-1185">Reference proteome</keyword>
<dbReference type="PROSITE" id="PS50240">
    <property type="entry name" value="TRYPSIN_DOM"/>
    <property type="match status" value="1"/>
</dbReference>
<dbReference type="EMBL" id="JADBJN010000003">
    <property type="protein sequence ID" value="KAG5672473.1"/>
    <property type="molecule type" value="Genomic_DNA"/>
</dbReference>